<keyword evidence="1" id="KW-0328">Glycosyltransferase</keyword>
<comment type="caution">
    <text evidence="1">The sequence shown here is derived from an EMBL/GenBank/DDBJ whole genome shotgun (WGS) entry which is preliminary data.</text>
</comment>
<protein>
    <submittedName>
        <fullName evidence="1">Nicotinate phosphoribosyltransferase</fullName>
        <ecNumber evidence="1">6.3.4.21</ecNumber>
    </submittedName>
</protein>
<dbReference type="EMBL" id="JZWT02000017">
    <property type="protein sequence ID" value="MFB6490934.1"/>
    <property type="molecule type" value="Genomic_DNA"/>
</dbReference>
<sequence length="396" mass="43854">MASSSRDVKFHIASQEDIIAGKATDIYFLRTVEVLRAAGLEDARVRAEFHVASLPRGYKWAIFAGLKEALYALEGKPVTVYSLPEGSLFYENEPIMTIEGRYVDFAVFETTVLGILRHYTSIATKAARVKKAAGDRACLFFGARVLHPAVQPMADRAAYIGGCDGVAGVLGAELMGKRPVGTMPHALMIIFRAFRGDHTEAWLWFDKVEPPDVPRIVLADTFLDEREESLIAAQRLGERLWGVRLDTPGSRRGDMLKIAREVRWALDLSGHKDVKIVVSGGLDEEEVARLREVVDVFGVGTSIAFPPSVDISMDIVEAFVGGRWIPITKRGKLPGFKQIYSCGGRRVVAPWGSPPNCEDPKPLIKKYMEDGKIIERLPSEDEIRAYVLEQLKGVEP</sequence>
<keyword evidence="1" id="KW-0808">Transferase</keyword>
<dbReference type="EC" id="6.3.4.21" evidence="1"/>
<evidence type="ECO:0000313" key="1">
    <source>
        <dbReference type="EMBL" id="MFB6490934.1"/>
    </source>
</evidence>
<keyword evidence="1" id="KW-0436">Ligase</keyword>
<dbReference type="Proteomes" id="UP000033636">
    <property type="component" value="Unassembled WGS sequence"/>
</dbReference>
<name>A0ACC6V1J2_9CREN</name>
<reference evidence="1" key="1">
    <citation type="submission" date="2024-07" db="EMBL/GenBank/DDBJ databases">
        <title>Metagenome and Metagenome-Assembled Genomes of Archaea from a hot spring from the geothermal field of Los Azufres, Mexico.</title>
        <authorList>
            <person name="Marin-Paredes R."/>
            <person name="Martinez-Romero E."/>
            <person name="Servin-Garciduenas L.E."/>
        </authorList>
    </citation>
    <scope>NUCLEOTIDE SEQUENCE</scope>
</reference>
<proteinExistence type="predicted"/>
<accession>A0ACC6V1J2</accession>
<evidence type="ECO:0000313" key="2">
    <source>
        <dbReference type="Proteomes" id="UP000033636"/>
    </source>
</evidence>
<organism evidence="1 2">
    <name type="scientific">Thermoproteus sp. AZ2</name>
    <dbReference type="NCBI Taxonomy" id="1609232"/>
    <lineage>
        <taxon>Archaea</taxon>
        <taxon>Thermoproteota</taxon>
        <taxon>Thermoprotei</taxon>
        <taxon>Thermoproteales</taxon>
        <taxon>Thermoproteaceae</taxon>
        <taxon>Thermoproteus</taxon>
    </lineage>
</organism>
<gene>
    <name evidence="1" type="ORF">TU35_006800</name>
</gene>